<proteinExistence type="predicted"/>
<dbReference type="EMBL" id="SNRW01003560">
    <property type="protein sequence ID" value="KAA6389508.1"/>
    <property type="molecule type" value="Genomic_DNA"/>
</dbReference>
<dbReference type="InterPro" id="IPR036277">
    <property type="entry name" value="SMC_hinge_sf"/>
</dbReference>
<dbReference type="AlphaFoldDB" id="A0A5J4W3V2"/>
<dbReference type="GO" id="GO:0005524">
    <property type="term" value="F:ATP binding"/>
    <property type="evidence" value="ECO:0007669"/>
    <property type="project" value="InterPro"/>
</dbReference>
<organism evidence="2 3">
    <name type="scientific">Streblomastix strix</name>
    <dbReference type="NCBI Taxonomy" id="222440"/>
    <lineage>
        <taxon>Eukaryota</taxon>
        <taxon>Metamonada</taxon>
        <taxon>Preaxostyla</taxon>
        <taxon>Oxymonadida</taxon>
        <taxon>Streblomastigidae</taxon>
        <taxon>Streblomastix</taxon>
    </lineage>
</organism>
<evidence type="ECO:0000313" key="2">
    <source>
        <dbReference type="EMBL" id="KAA6389508.1"/>
    </source>
</evidence>
<name>A0A5J4W3V2_9EUKA</name>
<dbReference type="GO" id="GO:0051276">
    <property type="term" value="P:chromosome organization"/>
    <property type="evidence" value="ECO:0007669"/>
    <property type="project" value="InterPro"/>
</dbReference>
<dbReference type="Gene3D" id="3.30.70.1620">
    <property type="match status" value="1"/>
</dbReference>
<feature type="region of interest" description="Disordered" evidence="1">
    <location>
        <begin position="35"/>
        <end position="75"/>
    </location>
</feature>
<accession>A0A5J4W3V2</accession>
<evidence type="ECO:0000256" key="1">
    <source>
        <dbReference type="SAM" id="MobiDB-lite"/>
    </source>
</evidence>
<evidence type="ECO:0000313" key="3">
    <source>
        <dbReference type="Proteomes" id="UP000324800"/>
    </source>
</evidence>
<feature type="compositionally biased region" description="Basic and acidic residues" evidence="1">
    <location>
        <begin position="62"/>
        <end position="75"/>
    </location>
</feature>
<comment type="caution">
    <text evidence="2">The sequence shown here is derived from an EMBL/GenBank/DDBJ whole genome shotgun (WGS) entry which is preliminary data.</text>
</comment>
<dbReference type="OrthoDB" id="2620113at2759"/>
<sequence>MASSFLFLPLDTLHPKPLQESLRITLSSIGMNREREIVEQEKEAKKQGKKRGNEDEDDDEQGMNKDEDEIGKKKGEIMKKNEVASESRLVYDLLTFEPVYTSAILYAVGSTVVFPTLEDAIDVCFGNKRSGNEKDKQGNEKRIRQGLHLRAVTIDGGLISKKGLITGLFLK</sequence>
<dbReference type="SUPFAM" id="SSF75553">
    <property type="entry name" value="Smc hinge domain"/>
    <property type="match status" value="1"/>
</dbReference>
<feature type="compositionally biased region" description="Basic and acidic residues" evidence="1">
    <location>
        <begin position="35"/>
        <end position="46"/>
    </location>
</feature>
<gene>
    <name evidence="2" type="ORF">EZS28_014967</name>
</gene>
<dbReference type="GO" id="GO:0005694">
    <property type="term" value="C:chromosome"/>
    <property type="evidence" value="ECO:0007669"/>
    <property type="project" value="InterPro"/>
</dbReference>
<dbReference type="Proteomes" id="UP000324800">
    <property type="component" value="Unassembled WGS sequence"/>
</dbReference>
<reference evidence="2 3" key="1">
    <citation type="submission" date="2019-03" db="EMBL/GenBank/DDBJ databases">
        <title>Single cell metagenomics reveals metabolic interactions within the superorganism composed of flagellate Streblomastix strix and complex community of Bacteroidetes bacteria on its surface.</title>
        <authorList>
            <person name="Treitli S.C."/>
            <person name="Kolisko M."/>
            <person name="Husnik F."/>
            <person name="Keeling P."/>
            <person name="Hampl V."/>
        </authorList>
    </citation>
    <scope>NUCLEOTIDE SEQUENCE [LARGE SCALE GENOMIC DNA]</scope>
    <source>
        <strain evidence="2">ST1C</strain>
    </source>
</reference>
<protein>
    <submittedName>
        <fullName evidence="2">Uncharacterized protein</fullName>
    </submittedName>
</protein>